<evidence type="ECO:0000256" key="1">
    <source>
        <dbReference type="ARBA" id="ARBA00004109"/>
    </source>
</evidence>
<accession>A0A8K0XKH7</accession>
<dbReference type="InterPro" id="IPR002108">
    <property type="entry name" value="ADF-H"/>
</dbReference>
<gene>
    <name evidence="7" type="ORF">BXZ70DRAFT_959548</name>
</gene>
<dbReference type="PROSITE" id="PS51263">
    <property type="entry name" value="ADF_H"/>
    <property type="match status" value="1"/>
</dbReference>
<evidence type="ECO:0000256" key="4">
    <source>
        <dbReference type="ARBA" id="ARBA00023203"/>
    </source>
</evidence>
<evidence type="ECO:0000259" key="6">
    <source>
        <dbReference type="PROSITE" id="PS51263"/>
    </source>
</evidence>
<proteinExistence type="inferred from homology"/>
<evidence type="ECO:0000256" key="3">
    <source>
        <dbReference type="ARBA" id="ARBA00015630"/>
    </source>
</evidence>
<dbReference type="InterPro" id="IPR017904">
    <property type="entry name" value="ADF/Cofilin"/>
</dbReference>
<comment type="subcellular location">
    <subcellularLocation>
        <location evidence="1">Nucleus matrix</location>
    </subcellularLocation>
</comment>
<dbReference type="PANTHER" id="PTHR11913">
    <property type="entry name" value="COFILIN-RELATED"/>
    <property type="match status" value="1"/>
</dbReference>
<reference evidence="7" key="1">
    <citation type="journal article" date="2021" name="New Phytol.">
        <title>Evolutionary innovations through gain and loss of genes in the ectomycorrhizal Boletales.</title>
        <authorList>
            <person name="Wu G."/>
            <person name="Miyauchi S."/>
            <person name="Morin E."/>
            <person name="Kuo A."/>
            <person name="Drula E."/>
            <person name="Varga T."/>
            <person name="Kohler A."/>
            <person name="Feng B."/>
            <person name="Cao Y."/>
            <person name="Lipzen A."/>
            <person name="Daum C."/>
            <person name="Hundley H."/>
            <person name="Pangilinan J."/>
            <person name="Johnson J."/>
            <person name="Barry K."/>
            <person name="LaButti K."/>
            <person name="Ng V."/>
            <person name="Ahrendt S."/>
            <person name="Min B."/>
            <person name="Choi I.G."/>
            <person name="Park H."/>
            <person name="Plett J.M."/>
            <person name="Magnuson J."/>
            <person name="Spatafora J.W."/>
            <person name="Nagy L.G."/>
            <person name="Henrissat B."/>
            <person name="Grigoriev I.V."/>
            <person name="Yang Z.L."/>
            <person name="Xu J."/>
            <person name="Martin F.M."/>
        </authorList>
    </citation>
    <scope>NUCLEOTIDE SEQUENCE</scope>
    <source>
        <strain evidence="7">KKN 215</strain>
    </source>
</reference>
<dbReference type="EMBL" id="JAEVFJ010000051">
    <property type="protein sequence ID" value="KAH8082013.1"/>
    <property type="molecule type" value="Genomic_DNA"/>
</dbReference>
<dbReference type="AlphaFoldDB" id="A0A8K0XKH7"/>
<dbReference type="GO" id="GO:0030042">
    <property type="term" value="P:actin filament depolymerization"/>
    <property type="evidence" value="ECO:0007669"/>
    <property type="project" value="InterPro"/>
</dbReference>
<dbReference type="SUPFAM" id="SSF55753">
    <property type="entry name" value="Actin depolymerizing proteins"/>
    <property type="match status" value="1"/>
</dbReference>
<keyword evidence="4" id="KW-0009">Actin-binding</keyword>
<protein>
    <recommendedName>
        <fullName evidence="3">Cofilin</fullName>
    </recommendedName>
    <alternativeName>
        <fullName evidence="5">Actin-depolymerizing factor 1</fullName>
    </alternativeName>
</protein>
<name>A0A8K0XKH7_9AGAR</name>
<dbReference type="Gene3D" id="3.40.20.10">
    <property type="entry name" value="Severin"/>
    <property type="match status" value="1"/>
</dbReference>
<dbReference type="Pfam" id="PF00241">
    <property type="entry name" value="Cofilin_ADF"/>
    <property type="match status" value="1"/>
</dbReference>
<dbReference type="Proteomes" id="UP000813824">
    <property type="component" value="Unassembled WGS sequence"/>
</dbReference>
<evidence type="ECO:0000256" key="5">
    <source>
        <dbReference type="ARBA" id="ARBA00032427"/>
    </source>
</evidence>
<comment type="caution">
    <text evidence="7">The sequence shown here is derived from an EMBL/GenBank/DDBJ whole genome shotgun (WGS) entry which is preliminary data.</text>
</comment>
<evidence type="ECO:0000313" key="7">
    <source>
        <dbReference type="EMBL" id="KAH8082013.1"/>
    </source>
</evidence>
<evidence type="ECO:0000313" key="8">
    <source>
        <dbReference type="Proteomes" id="UP000813824"/>
    </source>
</evidence>
<dbReference type="GO" id="GO:0003779">
    <property type="term" value="F:actin binding"/>
    <property type="evidence" value="ECO:0007669"/>
    <property type="project" value="UniProtKB-KW"/>
</dbReference>
<evidence type="ECO:0000256" key="2">
    <source>
        <dbReference type="ARBA" id="ARBA00006844"/>
    </source>
</evidence>
<sequence>MASGVGVSGECAGIYNDLKLGKKYKYIIYNLNKNYTEIIVEKTSTSTSYDDFIADLPEAECRWAVYDFDFEKEDGGKRNKLVFVSWSPDDAKVKQKMLFASSRDALRRSLVGIAAEIQGTEYSEVAYESVLEKASRGH</sequence>
<keyword evidence="8" id="KW-1185">Reference proteome</keyword>
<feature type="domain" description="ADF-H" evidence="6">
    <location>
        <begin position="4"/>
        <end position="135"/>
    </location>
</feature>
<comment type="similarity">
    <text evidence="2">Belongs to the actin-binding proteins ADF family.</text>
</comment>
<dbReference type="InterPro" id="IPR029006">
    <property type="entry name" value="ADF-H/Gelsolin-like_dom_sf"/>
</dbReference>
<dbReference type="CDD" id="cd11286">
    <property type="entry name" value="ADF_cofilin_like"/>
    <property type="match status" value="1"/>
</dbReference>
<dbReference type="GO" id="GO:0016363">
    <property type="term" value="C:nuclear matrix"/>
    <property type="evidence" value="ECO:0007669"/>
    <property type="project" value="UniProtKB-SubCell"/>
</dbReference>
<organism evidence="7 8">
    <name type="scientific">Cristinia sonorae</name>
    <dbReference type="NCBI Taxonomy" id="1940300"/>
    <lineage>
        <taxon>Eukaryota</taxon>
        <taxon>Fungi</taxon>
        <taxon>Dikarya</taxon>
        <taxon>Basidiomycota</taxon>
        <taxon>Agaricomycotina</taxon>
        <taxon>Agaricomycetes</taxon>
        <taxon>Agaricomycetidae</taxon>
        <taxon>Agaricales</taxon>
        <taxon>Pleurotineae</taxon>
        <taxon>Stephanosporaceae</taxon>
        <taxon>Cristinia</taxon>
    </lineage>
</organism>
<dbReference type="GO" id="GO:0015629">
    <property type="term" value="C:actin cytoskeleton"/>
    <property type="evidence" value="ECO:0007669"/>
    <property type="project" value="InterPro"/>
</dbReference>
<dbReference type="SMART" id="SM00102">
    <property type="entry name" value="ADF"/>
    <property type="match status" value="1"/>
</dbReference>
<dbReference type="OrthoDB" id="10249245at2759"/>